<dbReference type="PROSITE" id="PS00455">
    <property type="entry name" value="AMP_BINDING"/>
    <property type="match status" value="1"/>
</dbReference>
<name>A0A8I0GAJ7_9ACTO</name>
<dbReference type="SUPFAM" id="SSF56801">
    <property type="entry name" value="Acetyl-CoA synthetase-like"/>
    <property type="match status" value="1"/>
</dbReference>
<dbReference type="RefSeq" id="WP_191070821.1">
    <property type="nucleotide sequence ID" value="NZ_JACRUO010000001.1"/>
</dbReference>
<dbReference type="Pfam" id="PF23562">
    <property type="entry name" value="AMP-binding_C_3"/>
    <property type="match status" value="1"/>
</dbReference>
<dbReference type="PANTHER" id="PTHR43272:SF32">
    <property type="entry name" value="AMP-DEPENDENT SYNTHETASE_LIGASE DOMAIN-CONTAINING PROTEIN"/>
    <property type="match status" value="1"/>
</dbReference>
<keyword evidence="8" id="KW-1185">Reference proteome</keyword>
<gene>
    <name evidence="7" type="ORF">H8R10_00420</name>
</gene>
<dbReference type="InterPro" id="IPR000873">
    <property type="entry name" value="AMP-dep_synth/lig_dom"/>
</dbReference>
<sequence>MARPTARGESLLVSPTVVDAIIRRATYFPTEIAVERPSQIGRTWVKTTARELADDLLNVARGFCALGLQPGTSVAILAATSYEWMLVDLGAQAAGLVVVPIYETDSDAQIEWIIDNADVRVAVTDTTAQAKRMADIAAATTPLLHVLALDDGGLEELLERGESVSLDTVTQRIADIDPDAAMSIVYTSGTTGKPKGVEITHSSLMHMLEAVRGPWGPLIYDRATARVLLFLPVAHVLARFISYQMLVGHGVAGYTRSTKTLLNDLASFKPYALLVVPRVLEKIFNLADTQAGSSKLTLKAFRWAVRVGEEWARAVETPEGPTRSQVIKLNLARRLVLNKVRKLLGGNLVNMTCGGAPLSHRVGYFFHAMGIEVTQGYGSTECTGPLTMAHRDDNVMGTVGPPLACNEVKLAEDGELLARGYSLMRGYHNDPEATREAFTEDGWYKTGDLARIDDKGRVYITGRKREIIVTAGGKNVTPALLEESLKGYPLVSQVMVVGDNRPFVAALVTLDRDMLPAWLRNHGLEPMDRTRAARHPEVLAALNRALEKTNALVSRAESIRKIRVLPTDFTEDNGLLTPSQKIKRDKIAERFAREIDEIYEPARR</sequence>
<comment type="caution">
    <text evidence="7">The sequence shown here is derived from an EMBL/GenBank/DDBJ whole genome shotgun (WGS) entry which is preliminary data.</text>
</comment>
<evidence type="ECO:0000256" key="1">
    <source>
        <dbReference type="ARBA" id="ARBA00006432"/>
    </source>
</evidence>
<dbReference type="InterPro" id="IPR042099">
    <property type="entry name" value="ANL_N_sf"/>
</dbReference>
<evidence type="ECO:0000256" key="5">
    <source>
        <dbReference type="ARBA" id="ARBA00032875"/>
    </source>
</evidence>
<proteinExistence type="inferred from homology"/>
<accession>A0A8I0GAJ7</accession>
<feature type="domain" description="AMP-dependent synthetase/ligase" evidence="6">
    <location>
        <begin position="25"/>
        <end position="428"/>
    </location>
</feature>
<dbReference type="AlphaFoldDB" id="A0A8I0GAJ7"/>
<evidence type="ECO:0000313" key="8">
    <source>
        <dbReference type="Proteomes" id="UP000627538"/>
    </source>
</evidence>
<dbReference type="GO" id="GO:0004467">
    <property type="term" value="F:long-chain fatty acid-CoA ligase activity"/>
    <property type="evidence" value="ECO:0007669"/>
    <property type="project" value="TreeGrafter"/>
</dbReference>
<organism evidence="7 8">
    <name type="scientific">Nanchangia anserum</name>
    <dbReference type="NCBI Taxonomy" id="2692125"/>
    <lineage>
        <taxon>Bacteria</taxon>
        <taxon>Bacillati</taxon>
        <taxon>Actinomycetota</taxon>
        <taxon>Actinomycetes</taxon>
        <taxon>Actinomycetales</taxon>
        <taxon>Actinomycetaceae</taxon>
        <taxon>Nanchangia</taxon>
    </lineage>
</organism>
<dbReference type="GO" id="GO:0016020">
    <property type="term" value="C:membrane"/>
    <property type="evidence" value="ECO:0007669"/>
    <property type="project" value="TreeGrafter"/>
</dbReference>
<keyword evidence="4" id="KW-0443">Lipid metabolism</keyword>
<dbReference type="PANTHER" id="PTHR43272">
    <property type="entry name" value="LONG-CHAIN-FATTY-ACID--COA LIGASE"/>
    <property type="match status" value="1"/>
</dbReference>
<dbReference type="Gene3D" id="3.40.50.12780">
    <property type="entry name" value="N-terminal domain of ligase-like"/>
    <property type="match status" value="1"/>
</dbReference>
<keyword evidence="3" id="KW-0276">Fatty acid metabolism</keyword>
<evidence type="ECO:0000313" key="7">
    <source>
        <dbReference type="EMBL" id="MBD3688711.1"/>
    </source>
</evidence>
<evidence type="ECO:0000256" key="3">
    <source>
        <dbReference type="ARBA" id="ARBA00022832"/>
    </source>
</evidence>
<evidence type="ECO:0000256" key="2">
    <source>
        <dbReference type="ARBA" id="ARBA00022598"/>
    </source>
</evidence>
<protein>
    <recommendedName>
        <fullName evidence="5">Acyl-CoA synthetase</fullName>
    </recommendedName>
</protein>
<dbReference type="InterPro" id="IPR020845">
    <property type="entry name" value="AMP-binding_CS"/>
</dbReference>
<evidence type="ECO:0000256" key="4">
    <source>
        <dbReference type="ARBA" id="ARBA00023098"/>
    </source>
</evidence>
<dbReference type="EMBL" id="JACRUO010000001">
    <property type="protein sequence ID" value="MBD3688711.1"/>
    <property type="molecule type" value="Genomic_DNA"/>
</dbReference>
<dbReference type="CDD" id="cd05907">
    <property type="entry name" value="VL_LC_FACS_like"/>
    <property type="match status" value="1"/>
</dbReference>
<reference evidence="7 8" key="1">
    <citation type="submission" date="2020-08" db="EMBL/GenBank/DDBJ databases">
        <title>Winkia gen. nov., sp. nov., isolated from faeces of the Anser albifrons in China.</title>
        <authorList>
            <person name="Liu Q."/>
        </authorList>
    </citation>
    <scope>NUCLEOTIDE SEQUENCE [LARGE SCALE GENOMIC DNA]</scope>
    <source>
        <strain evidence="7 8">C62</strain>
    </source>
</reference>
<dbReference type="Pfam" id="PF00501">
    <property type="entry name" value="AMP-binding"/>
    <property type="match status" value="1"/>
</dbReference>
<comment type="similarity">
    <text evidence="1">Belongs to the ATP-dependent AMP-binding enzyme family.</text>
</comment>
<evidence type="ECO:0000259" key="6">
    <source>
        <dbReference type="Pfam" id="PF00501"/>
    </source>
</evidence>
<keyword evidence="2 7" id="KW-0436">Ligase</keyword>
<dbReference type="Proteomes" id="UP000627538">
    <property type="component" value="Unassembled WGS sequence"/>
</dbReference>